<accession>A0A398B762</accession>
<protein>
    <submittedName>
        <fullName evidence="1">Uncharacterized protein</fullName>
    </submittedName>
</protein>
<organism evidence="1 2">
    <name type="scientific">Mesobacillus zeae</name>
    <dbReference type="NCBI Taxonomy" id="1917180"/>
    <lineage>
        <taxon>Bacteria</taxon>
        <taxon>Bacillati</taxon>
        <taxon>Bacillota</taxon>
        <taxon>Bacilli</taxon>
        <taxon>Bacillales</taxon>
        <taxon>Bacillaceae</taxon>
        <taxon>Mesobacillus</taxon>
    </lineage>
</organism>
<dbReference type="AlphaFoldDB" id="A0A398B762"/>
<dbReference type="EMBL" id="QWVT01000019">
    <property type="protein sequence ID" value="RID84658.1"/>
    <property type="molecule type" value="Genomic_DNA"/>
</dbReference>
<sequence length="67" mass="7758">MVYESFILLNILLLFRGGKENNPLLVNGKTKPIERLKHFWPGPKLLPGTYNFAVDPLKLHLVELSWQ</sequence>
<evidence type="ECO:0000313" key="2">
    <source>
        <dbReference type="Proteomes" id="UP000265816"/>
    </source>
</evidence>
<keyword evidence="2" id="KW-1185">Reference proteome</keyword>
<proteinExistence type="predicted"/>
<dbReference type="Proteomes" id="UP000265816">
    <property type="component" value="Unassembled WGS sequence"/>
</dbReference>
<evidence type="ECO:0000313" key="1">
    <source>
        <dbReference type="EMBL" id="RID84658.1"/>
    </source>
</evidence>
<reference evidence="1 2" key="1">
    <citation type="submission" date="2018-08" db="EMBL/GenBank/DDBJ databases">
        <title>Bacillus jemisoniae sp. nov., Bacillus chryseoplanitiae sp. nov., Bacillus resnikiae sp. nov., and Bacillus frankliniae sp. nov., isolated from Viking spacecraft and associated surfaces.</title>
        <authorList>
            <person name="Seuylemezian A."/>
            <person name="Vaishampayan P."/>
        </authorList>
    </citation>
    <scope>NUCLEOTIDE SEQUENCE [LARGE SCALE GENOMIC DNA]</scope>
    <source>
        <strain evidence="1 2">JJ-247</strain>
    </source>
</reference>
<name>A0A398B762_9BACI</name>
<gene>
    <name evidence="1" type="ORF">D1970_12285</name>
</gene>
<comment type="caution">
    <text evidence="1">The sequence shown here is derived from an EMBL/GenBank/DDBJ whole genome shotgun (WGS) entry which is preliminary data.</text>
</comment>